<sequence>MRVGVDRSGAAPPPALFSCLPAQEVLDHVRPAIDPDSLLTSQEAARAGRLSLELDRRDFVAARVLARLLIARRHGQGADPAAIAGIAFSQRCERCGAAHGRPFVDVPGERVSWAHAGGYVAAVAGNGPVGVDVEPLTSLGRGAWEGAPDLRSWVRAEALLKWGDGTLDQAATWLPALTGPPSTRGRHYLVGDDGQPRRARGMPAGVRGVVVTDAPRAAVPVACSAATEARAQWVDPLS</sequence>
<dbReference type="SUPFAM" id="SSF56214">
    <property type="entry name" value="4'-phosphopantetheinyl transferase"/>
    <property type="match status" value="1"/>
</dbReference>
<dbReference type="EMBL" id="JACCAB010000001">
    <property type="protein sequence ID" value="NYG07293.1"/>
    <property type="molecule type" value="Genomic_DNA"/>
</dbReference>
<gene>
    <name evidence="1" type="ORF">BJ986_001780</name>
</gene>
<protein>
    <recommendedName>
        <fullName evidence="3">4'-phosphopantetheinyl transferase</fullName>
    </recommendedName>
</protein>
<evidence type="ECO:0008006" key="3">
    <source>
        <dbReference type="Google" id="ProtNLM"/>
    </source>
</evidence>
<dbReference type="PROSITE" id="PS51257">
    <property type="entry name" value="PROKAR_LIPOPROTEIN"/>
    <property type="match status" value="1"/>
</dbReference>
<dbReference type="AlphaFoldDB" id="A0A852WDM4"/>
<accession>A0A852WDM4</accession>
<name>A0A852WDM4_9MICO</name>
<evidence type="ECO:0000313" key="2">
    <source>
        <dbReference type="Proteomes" id="UP000573599"/>
    </source>
</evidence>
<reference evidence="1 2" key="1">
    <citation type="submission" date="2020-07" db="EMBL/GenBank/DDBJ databases">
        <title>Sequencing the genomes of 1000 actinobacteria strains.</title>
        <authorList>
            <person name="Klenk H.-P."/>
        </authorList>
    </citation>
    <scope>NUCLEOTIDE SEQUENCE [LARGE SCALE GENOMIC DNA]</scope>
    <source>
        <strain evidence="1 2">DSM 23987</strain>
    </source>
</reference>
<evidence type="ECO:0000313" key="1">
    <source>
        <dbReference type="EMBL" id="NYG07293.1"/>
    </source>
</evidence>
<comment type="caution">
    <text evidence="1">The sequence shown here is derived from an EMBL/GenBank/DDBJ whole genome shotgun (WGS) entry which is preliminary data.</text>
</comment>
<dbReference type="GO" id="GO:0008897">
    <property type="term" value="F:holo-[acyl-carrier-protein] synthase activity"/>
    <property type="evidence" value="ECO:0007669"/>
    <property type="project" value="InterPro"/>
</dbReference>
<dbReference type="Proteomes" id="UP000573599">
    <property type="component" value="Unassembled WGS sequence"/>
</dbReference>
<organism evidence="1 2">
    <name type="scientific">Pedococcus badiiscoriae</name>
    <dbReference type="NCBI Taxonomy" id="642776"/>
    <lineage>
        <taxon>Bacteria</taxon>
        <taxon>Bacillati</taxon>
        <taxon>Actinomycetota</taxon>
        <taxon>Actinomycetes</taxon>
        <taxon>Micrococcales</taxon>
        <taxon>Intrasporangiaceae</taxon>
        <taxon>Pedococcus</taxon>
    </lineage>
</organism>
<keyword evidence="2" id="KW-1185">Reference proteome</keyword>
<dbReference type="Gene3D" id="3.90.470.20">
    <property type="entry name" value="4'-phosphopantetheinyl transferase domain"/>
    <property type="match status" value="1"/>
</dbReference>
<dbReference type="GO" id="GO:0000287">
    <property type="term" value="F:magnesium ion binding"/>
    <property type="evidence" value="ECO:0007669"/>
    <property type="project" value="InterPro"/>
</dbReference>
<proteinExistence type="predicted"/>
<dbReference type="InterPro" id="IPR037143">
    <property type="entry name" value="4-PPantetheinyl_Trfase_dom_sf"/>
</dbReference>